<sequence length="1232" mass="139992">MKANGGTRTSNNVNYDTLPSFRGKADPTTIFKNPLGVSVFAIFEFKFSFVGLCRNKKMGPKPGTKRKIDYNPYELLALKPGCSDNEIDKAYKKAALKWHPDKNPSKNAQEMFIKVFQAYEFLKDKIARLEYDEADAAKRRRFEYEEERKATSTVKRRELIEKLNAKEKAAATSSTSSQKTSHGLNDMFEKKRKNRDSTIEQLSRQAAEMMEEKLRQKWKEQGIDSNDDVTIIGGHTGTSKNTTPTPQKGEQNMSDEPWLMKKSKEDFDTTKKRKSSILSYLNENNAEKKGRPARMKVEQNYEKLMIAGIEISLPVGIQPYPTQKLMMVKMIQTLKNKHNAMIESPTGSGKTLALLSPACAWLVGYKKQRTESKKSCPRHGLVKEESQQELNKSMLVKEELNDKSLDVTISTNKTCKTEVCDEHDKDFLPMHDYEDIENVKPSKMDILSIDMKPSKIDTSLIDEKEKLDRSHAKLEQSFSKTPVLPDCTCLPHTILASREQTCINPSVRGKPDTTEKCQLLIKGDGPGCTHRNELKRFDHNNPQALRSYIQQNNDDKVWDVEDLVTTLESSRISCCPYFASNRNLVVDADIVFCPFNYLIDPIIRNSSDVFPKNSIIILDEAHNVEDICRDAASFEFQESDLIFTLGNIEEKFKSLKDRLAECGKSDNGSVSAELDEADFLAEVSPEEIIPYLQQYEKALQVLHSFANDMRNWFSKLLELESNGLQSRKSYGDGASFTLGHEDLYKSLTQCGMFLPKDCDKRMLLRSAFYIVSGKSGGSSLPGERDKLINKYRPASASIVCIEKFLYFSYYFTSQFACPPTSAFVRNLDGEHVIENRKYYRCNVSSSPLNLSKPLFRNWNQKKPLGPTQGLSKTQIRATSECTSSQVLTKYDPLRPGNNICVKLWCMVPSLAFVDAFYDCRSVILASGTLCPTDTFKTELGLEFHSQMEGEQVIESDRIFATVISSGPTGQRLNASFNNIQAGSAFMFELAELIVSVCLTVPKGVLCFLSSYRVLEFLSEALKKRTDLRKRKKVFEEPRRSTDLRDIMSEYNHVIDNPKINGPTCDGALMLAVFRGKVSEGIDFADDKARCVICVGIPFPNAYDELVLQKKRFNSEYSRFTKVLNGEEWYTTQAYRALNQALGRCLRHRMDWGALLLVDERFLLKGSNTNSAEAKKISRWVRQQLLIYDNYASFQDELKKFVEKHRNLDHIPQISNGNAQFKAKPKATPTLFL</sequence>
<dbReference type="InterPro" id="IPR006555">
    <property type="entry name" value="ATP-dep_Helicase_C"/>
</dbReference>
<evidence type="ECO:0000256" key="9">
    <source>
        <dbReference type="SAM" id="MobiDB-lite"/>
    </source>
</evidence>
<keyword evidence="6" id="KW-0408">Iron</keyword>
<feature type="region of interest" description="Disordered" evidence="9">
    <location>
        <begin position="234"/>
        <end position="253"/>
    </location>
</feature>
<dbReference type="PROSITE" id="PS00690">
    <property type="entry name" value="DEAH_ATP_HELICASE"/>
    <property type="match status" value="1"/>
</dbReference>
<dbReference type="FunFam" id="3.40.50.300:FF:003493">
    <property type="entry name" value="Predicted protein"/>
    <property type="match status" value="1"/>
</dbReference>
<feature type="region of interest" description="Disordered" evidence="9">
    <location>
        <begin position="165"/>
        <end position="199"/>
    </location>
</feature>
<evidence type="ECO:0000256" key="4">
    <source>
        <dbReference type="ARBA" id="ARBA00022806"/>
    </source>
</evidence>
<dbReference type="GO" id="GO:0003678">
    <property type="term" value="F:DNA helicase activity"/>
    <property type="evidence" value="ECO:0007669"/>
    <property type="project" value="InterPro"/>
</dbReference>
<evidence type="ECO:0000256" key="7">
    <source>
        <dbReference type="ARBA" id="ARBA00023014"/>
    </source>
</evidence>
<dbReference type="GO" id="GO:0005524">
    <property type="term" value="F:ATP binding"/>
    <property type="evidence" value="ECO:0007669"/>
    <property type="project" value="UniProtKB-KW"/>
</dbReference>
<proteinExistence type="predicted"/>
<evidence type="ECO:0000313" key="13">
    <source>
        <dbReference type="Proteomes" id="UP001201812"/>
    </source>
</evidence>
<dbReference type="Pfam" id="PF13307">
    <property type="entry name" value="Helicase_C_2"/>
    <property type="match status" value="1"/>
</dbReference>
<evidence type="ECO:0000313" key="12">
    <source>
        <dbReference type="EMBL" id="KAI1728873.1"/>
    </source>
</evidence>
<dbReference type="SUPFAM" id="SSF46565">
    <property type="entry name" value="Chaperone J-domain"/>
    <property type="match status" value="1"/>
</dbReference>
<keyword evidence="2" id="KW-0547">Nucleotide-binding</keyword>
<dbReference type="InterPro" id="IPR045028">
    <property type="entry name" value="DinG/Rad3-like"/>
</dbReference>
<dbReference type="InterPro" id="IPR010614">
    <property type="entry name" value="RAD3-like_helicase_DEAD"/>
</dbReference>
<keyword evidence="7" id="KW-0411">Iron-sulfur</keyword>
<dbReference type="AlphaFoldDB" id="A0AAD4NGB3"/>
<reference evidence="12" key="1">
    <citation type="submission" date="2022-01" db="EMBL/GenBank/DDBJ databases">
        <title>Genome Sequence Resource for Two Populations of Ditylenchus destructor, the Migratory Endoparasitic Phytonematode.</title>
        <authorList>
            <person name="Zhang H."/>
            <person name="Lin R."/>
            <person name="Xie B."/>
        </authorList>
    </citation>
    <scope>NUCLEOTIDE SEQUENCE</scope>
    <source>
        <strain evidence="12">BazhouSP</strain>
    </source>
</reference>
<evidence type="ECO:0000256" key="5">
    <source>
        <dbReference type="ARBA" id="ARBA00022840"/>
    </source>
</evidence>
<feature type="domain" description="Helicase ATP-binding" evidence="11">
    <location>
        <begin position="309"/>
        <end position="666"/>
    </location>
</feature>
<keyword evidence="1" id="KW-0479">Metal-binding</keyword>
<dbReference type="InterPro" id="IPR018253">
    <property type="entry name" value="DnaJ_domain_CS"/>
</dbReference>
<dbReference type="Pfam" id="PF00226">
    <property type="entry name" value="DnaJ"/>
    <property type="match status" value="1"/>
</dbReference>
<feature type="compositionally biased region" description="Low complexity" evidence="9">
    <location>
        <begin position="170"/>
        <end position="181"/>
    </location>
</feature>
<dbReference type="InterPro" id="IPR002464">
    <property type="entry name" value="DNA/RNA_helicase_DEAH_CS"/>
</dbReference>
<dbReference type="GO" id="GO:0016818">
    <property type="term" value="F:hydrolase activity, acting on acid anhydrides, in phosphorus-containing anhydrides"/>
    <property type="evidence" value="ECO:0007669"/>
    <property type="project" value="InterPro"/>
</dbReference>
<dbReference type="GO" id="GO:0046872">
    <property type="term" value="F:metal ion binding"/>
    <property type="evidence" value="ECO:0007669"/>
    <property type="project" value="UniProtKB-KW"/>
</dbReference>
<dbReference type="GO" id="GO:0005634">
    <property type="term" value="C:nucleus"/>
    <property type="evidence" value="ECO:0007669"/>
    <property type="project" value="TreeGrafter"/>
</dbReference>
<dbReference type="InterPro" id="IPR036869">
    <property type="entry name" value="J_dom_sf"/>
</dbReference>
<name>A0AAD4NGB3_9BILA</name>
<dbReference type="PANTHER" id="PTHR11472">
    <property type="entry name" value="DNA REPAIR DEAD HELICASE RAD3/XP-D SUBFAMILY MEMBER"/>
    <property type="match status" value="1"/>
</dbReference>
<dbReference type="PRINTS" id="PR00625">
    <property type="entry name" value="JDOMAIN"/>
</dbReference>
<protein>
    <submittedName>
        <fullName evidence="12">DEAD2 domain-containing protein</fullName>
    </submittedName>
</protein>
<accession>A0AAD4NGB3</accession>
<evidence type="ECO:0000256" key="2">
    <source>
        <dbReference type="ARBA" id="ARBA00022741"/>
    </source>
</evidence>
<evidence type="ECO:0000256" key="3">
    <source>
        <dbReference type="ARBA" id="ARBA00022801"/>
    </source>
</evidence>
<feature type="compositionally biased region" description="Polar residues" evidence="9">
    <location>
        <begin position="237"/>
        <end position="253"/>
    </location>
</feature>
<dbReference type="SMART" id="SM00488">
    <property type="entry name" value="DEXDc2"/>
    <property type="match status" value="1"/>
</dbReference>
<dbReference type="GO" id="GO:0003677">
    <property type="term" value="F:DNA binding"/>
    <property type="evidence" value="ECO:0007669"/>
    <property type="project" value="InterPro"/>
</dbReference>
<dbReference type="InterPro" id="IPR027417">
    <property type="entry name" value="P-loop_NTPase"/>
</dbReference>
<dbReference type="CDD" id="cd06257">
    <property type="entry name" value="DnaJ"/>
    <property type="match status" value="1"/>
</dbReference>
<organism evidence="12 13">
    <name type="scientific">Ditylenchus destructor</name>
    <dbReference type="NCBI Taxonomy" id="166010"/>
    <lineage>
        <taxon>Eukaryota</taxon>
        <taxon>Metazoa</taxon>
        <taxon>Ecdysozoa</taxon>
        <taxon>Nematoda</taxon>
        <taxon>Chromadorea</taxon>
        <taxon>Rhabditida</taxon>
        <taxon>Tylenchina</taxon>
        <taxon>Tylenchomorpha</taxon>
        <taxon>Sphaerularioidea</taxon>
        <taxon>Anguinidae</taxon>
        <taxon>Anguininae</taxon>
        <taxon>Ditylenchus</taxon>
    </lineage>
</organism>
<dbReference type="PROSITE" id="PS50076">
    <property type="entry name" value="DNAJ_2"/>
    <property type="match status" value="1"/>
</dbReference>
<dbReference type="PROSITE" id="PS51193">
    <property type="entry name" value="HELICASE_ATP_BIND_2"/>
    <property type="match status" value="1"/>
</dbReference>
<dbReference type="GO" id="GO:1990918">
    <property type="term" value="P:double-strand break repair involved in meiotic recombination"/>
    <property type="evidence" value="ECO:0007669"/>
    <property type="project" value="TreeGrafter"/>
</dbReference>
<evidence type="ECO:0000259" key="10">
    <source>
        <dbReference type="PROSITE" id="PS50076"/>
    </source>
</evidence>
<dbReference type="Gene3D" id="1.10.287.110">
    <property type="entry name" value="DnaJ domain"/>
    <property type="match status" value="1"/>
</dbReference>
<dbReference type="GO" id="GO:0006289">
    <property type="term" value="P:nucleotide-excision repair"/>
    <property type="evidence" value="ECO:0007669"/>
    <property type="project" value="TreeGrafter"/>
</dbReference>
<dbReference type="GO" id="GO:0051536">
    <property type="term" value="F:iron-sulfur cluster binding"/>
    <property type="evidence" value="ECO:0007669"/>
    <property type="project" value="UniProtKB-KW"/>
</dbReference>
<dbReference type="InterPro" id="IPR001623">
    <property type="entry name" value="DnaJ_domain"/>
</dbReference>
<dbReference type="CDD" id="cd18788">
    <property type="entry name" value="SF2_C_XPD"/>
    <property type="match status" value="1"/>
</dbReference>
<keyword evidence="8" id="KW-0413">Isomerase</keyword>
<dbReference type="Pfam" id="PF06733">
    <property type="entry name" value="DEAD_2"/>
    <property type="match status" value="1"/>
</dbReference>
<dbReference type="Proteomes" id="UP001201812">
    <property type="component" value="Unassembled WGS sequence"/>
</dbReference>
<dbReference type="Gene3D" id="3.40.50.300">
    <property type="entry name" value="P-loop containing nucleotide triphosphate hydrolases"/>
    <property type="match status" value="3"/>
</dbReference>
<dbReference type="InterPro" id="IPR006554">
    <property type="entry name" value="Helicase-like_DEXD_c2"/>
</dbReference>
<feature type="domain" description="J" evidence="10">
    <location>
        <begin position="71"/>
        <end position="135"/>
    </location>
</feature>
<evidence type="ECO:0000256" key="8">
    <source>
        <dbReference type="ARBA" id="ARBA00023235"/>
    </source>
</evidence>
<dbReference type="InterPro" id="IPR014013">
    <property type="entry name" value="Helic_SF1/SF2_ATP-bd_DinG/Rad3"/>
</dbReference>
<keyword evidence="4" id="KW-0347">Helicase</keyword>
<keyword evidence="13" id="KW-1185">Reference proteome</keyword>
<keyword evidence="3" id="KW-0378">Hydrolase</keyword>
<dbReference type="SUPFAM" id="SSF52540">
    <property type="entry name" value="P-loop containing nucleoside triphosphate hydrolases"/>
    <property type="match status" value="2"/>
</dbReference>
<dbReference type="EMBL" id="JAKKPZ010000001">
    <property type="protein sequence ID" value="KAI1728873.1"/>
    <property type="molecule type" value="Genomic_DNA"/>
</dbReference>
<dbReference type="SMART" id="SM00271">
    <property type="entry name" value="DnaJ"/>
    <property type="match status" value="1"/>
</dbReference>
<dbReference type="PROSITE" id="PS00636">
    <property type="entry name" value="DNAJ_1"/>
    <property type="match status" value="1"/>
</dbReference>
<dbReference type="PANTHER" id="PTHR11472:SF47">
    <property type="entry name" value="FANCONI ANEMIA GROUP J PROTEIN"/>
    <property type="match status" value="1"/>
</dbReference>
<gene>
    <name evidence="12" type="ORF">DdX_01077</name>
</gene>
<dbReference type="SMART" id="SM00491">
    <property type="entry name" value="HELICc2"/>
    <property type="match status" value="1"/>
</dbReference>
<keyword evidence="5" id="KW-0067">ATP-binding</keyword>
<evidence type="ECO:0000256" key="1">
    <source>
        <dbReference type="ARBA" id="ARBA00022723"/>
    </source>
</evidence>
<evidence type="ECO:0000256" key="6">
    <source>
        <dbReference type="ARBA" id="ARBA00023004"/>
    </source>
</evidence>
<comment type="caution">
    <text evidence="12">The sequence shown here is derived from an EMBL/GenBank/DDBJ whole genome shotgun (WGS) entry which is preliminary data.</text>
</comment>
<evidence type="ECO:0000259" key="11">
    <source>
        <dbReference type="PROSITE" id="PS51193"/>
    </source>
</evidence>